<dbReference type="EMBL" id="BLXT01002372">
    <property type="protein sequence ID" value="GFN93840.1"/>
    <property type="molecule type" value="Genomic_DNA"/>
</dbReference>
<accession>A0AAV3ZD63</accession>
<organism evidence="2 3">
    <name type="scientific">Plakobranchus ocellatus</name>
    <dbReference type="NCBI Taxonomy" id="259542"/>
    <lineage>
        <taxon>Eukaryota</taxon>
        <taxon>Metazoa</taxon>
        <taxon>Spiralia</taxon>
        <taxon>Lophotrochozoa</taxon>
        <taxon>Mollusca</taxon>
        <taxon>Gastropoda</taxon>
        <taxon>Heterobranchia</taxon>
        <taxon>Euthyneura</taxon>
        <taxon>Panpulmonata</taxon>
        <taxon>Sacoglossa</taxon>
        <taxon>Placobranchoidea</taxon>
        <taxon>Plakobranchidae</taxon>
        <taxon>Plakobranchus</taxon>
    </lineage>
</organism>
<dbReference type="InterPro" id="IPR052466">
    <property type="entry name" value="DNA_MethProtect_Complex"/>
</dbReference>
<evidence type="ECO:0000256" key="1">
    <source>
        <dbReference type="SAM" id="MobiDB-lite"/>
    </source>
</evidence>
<gene>
    <name evidence="2" type="ORF">PoB_002034600</name>
</gene>
<name>A0AAV3ZD63_9GAST</name>
<dbReference type="AlphaFoldDB" id="A0AAV3ZD63"/>
<protein>
    <submittedName>
        <fullName evidence="2">Proline-rich protein 12</fullName>
    </submittedName>
</protein>
<dbReference type="PANTHER" id="PTHR14709">
    <property type="entry name" value="GLUTAMINE AND SERINE-RICH PROTEIN 1-RELATED"/>
    <property type="match status" value="1"/>
</dbReference>
<keyword evidence="3" id="KW-1185">Reference proteome</keyword>
<feature type="region of interest" description="Disordered" evidence="1">
    <location>
        <begin position="37"/>
        <end position="80"/>
    </location>
</feature>
<proteinExistence type="predicted"/>
<comment type="caution">
    <text evidence="2">The sequence shown here is derived from an EMBL/GenBank/DDBJ whole genome shotgun (WGS) entry which is preliminary data.</text>
</comment>
<evidence type="ECO:0000313" key="3">
    <source>
        <dbReference type="Proteomes" id="UP000735302"/>
    </source>
</evidence>
<dbReference type="Proteomes" id="UP000735302">
    <property type="component" value="Unassembled WGS sequence"/>
</dbReference>
<evidence type="ECO:0000313" key="2">
    <source>
        <dbReference type="EMBL" id="GFN93840.1"/>
    </source>
</evidence>
<dbReference type="PANTHER" id="PTHR14709:SF1">
    <property type="entry name" value="PROLINE-RICH PROTEIN 12"/>
    <property type="match status" value="1"/>
</dbReference>
<sequence>MAFETEDDLISELRNWFDNLDVNFFRDLNQGELIEKRKRPRRQRLSAEAKLSKQGGARGRGGSHGSIDEGPKTAADVSSNTPIKVGTYMIEKKDMENSESYPIWRLEENNQIKKFDLKVVNGNVKHLASETTSTWMPSMANQFQPIKVRETEVRESGIVSTVEVLEEYRPKGQVNSNGVPYDRFLLTEKPGSGNHAQEFMIGKLAAQHVRTYHSLYHFKYWLRQRCDTKVKMTKESNKSENLTDEIVLDKCLENRNWVLQLFDSLKSLLRNGGDASS</sequence>
<reference evidence="2 3" key="1">
    <citation type="journal article" date="2021" name="Elife">
        <title>Chloroplast acquisition without the gene transfer in kleptoplastic sea slugs, Plakobranchus ocellatus.</title>
        <authorList>
            <person name="Maeda T."/>
            <person name="Takahashi S."/>
            <person name="Yoshida T."/>
            <person name="Shimamura S."/>
            <person name="Takaki Y."/>
            <person name="Nagai Y."/>
            <person name="Toyoda A."/>
            <person name="Suzuki Y."/>
            <person name="Arimoto A."/>
            <person name="Ishii H."/>
            <person name="Satoh N."/>
            <person name="Nishiyama T."/>
            <person name="Hasebe M."/>
            <person name="Maruyama T."/>
            <person name="Minagawa J."/>
            <person name="Obokata J."/>
            <person name="Shigenobu S."/>
        </authorList>
    </citation>
    <scope>NUCLEOTIDE SEQUENCE [LARGE SCALE GENOMIC DNA]</scope>
</reference>